<keyword evidence="6 7" id="KW-0472">Membrane</keyword>
<dbReference type="Pfam" id="PF19300">
    <property type="entry name" value="BPD_transp_1_N"/>
    <property type="match status" value="1"/>
</dbReference>
<gene>
    <name evidence="9" type="ORF">A7U43_10325</name>
</gene>
<comment type="similarity">
    <text evidence="7">Belongs to the binding-protein-dependent transport system permease family.</text>
</comment>
<sequence length="325" mass="35492">MTRFLARRLLNYIVLLALASILTFTLTSLTFSPLDSLLERNPRPPQAVIDAKAAELNLDQPIPLRYADWVSGAVRGDFGTTVTGQPVSDELWRRIGVSLRLVLIGSVIGTIVGVVVGAWGAIRQYRFSDRAITMASLLVISAPTFVIANLLILGALKVNSILGVQLFEYTGETSSDAVGGWWNQFVDRVQHLVLPTFTLALASIAGFSRYQRNAMLDVLGQDFIRTARAKGLTRREALFKHGLRTALIPMATLFAYSVGGLFTGAVFVEKIFGWHGMGEWVIQGITTQDTNIVVAITVFTGVTILLAGLLSDVIYAALDPRVRVR</sequence>
<evidence type="ECO:0000256" key="4">
    <source>
        <dbReference type="ARBA" id="ARBA00022692"/>
    </source>
</evidence>
<feature type="transmembrane region" description="Helical" evidence="7">
    <location>
        <begin position="12"/>
        <end position="34"/>
    </location>
</feature>
<accession>A0A172UL29</accession>
<dbReference type="InterPro" id="IPR000515">
    <property type="entry name" value="MetI-like"/>
</dbReference>
<dbReference type="PANTHER" id="PTHR43163:SF6">
    <property type="entry name" value="DIPEPTIDE TRANSPORT SYSTEM PERMEASE PROTEIN DPPB-RELATED"/>
    <property type="match status" value="1"/>
</dbReference>
<dbReference type="InterPro" id="IPR035906">
    <property type="entry name" value="MetI-like_sf"/>
</dbReference>
<comment type="subcellular location">
    <subcellularLocation>
        <location evidence="1 7">Cell membrane</location>
        <topology evidence="1 7">Multi-pass membrane protein</topology>
    </subcellularLocation>
</comment>
<name>A0A172UL29_9MYCO</name>
<dbReference type="Gene3D" id="1.10.3720.10">
    <property type="entry name" value="MetI-like"/>
    <property type="match status" value="1"/>
</dbReference>
<dbReference type="RefSeq" id="WP_067994394.1">
    <property type="nucleotide sequence ID" value="NZ_CP015596.1"/>
</dbReference>
<evidence type="ECO:0000256" key="5">
    <source>
        <dbReference type="ARBA" id="ARBA00022989"/>
    </source>
</evidence>
<dbReference type="Proteomes" id="UP000077143">
    <property type="component" value="Chromosome"/>
</dbReference>
<dbReference type="PANTHER" id="PTHR43163">
    <property type="entry name" value="DIPEPTIDE TRANSPORT SYSTEM PERMEASE PROTEIN DPPB-RELATED"/>
    <property type="match status" value="1"/>
</dbReference>
<dbReference type="AlphaFoldDB" id="A0A172UL29"/>
<keyword evidence="10" id="KW-1185">Reference proteome</keyword>
<evidence type="ECO:0000256" key="6">
    <source>
        <dbReference type="ARBA" id="ARBA00023136"/>
    </source>
</evidence>
<feature type="transmembrane region" description="Helical" evidence="7">
    <location>
        <begin position="134"/>
        <end position="156"/>
    </location>
</feature>
<protein>
    <submittedName>
        <fullName evidence="9">Peptide ABC transporter permease</fullName>
    </submittedName>
</protein>
<feature type="transmembrane region" description="Helical" evidence="7">
    <location>
        <begin position="101"/>
        <end position="122"/>
    </location>
</feature>
<feature type="transmembrane region" description="Helical" evidence="7">
    <location>
        <begin position="253"/>
        <end position="272"/>
    </location>
</feature>
<dbReference type="PROSITE" id="PS50928">
    <property type="entry name" value="ABC_TM1"/>
    <property type="match status" value="1"/>
</dbReference>
<evidence type="ECO:0000256" key="2">
    <source>
        <dbReference type="ARBA" id="ARBA00022448"/>
    </source>
</evidence>
<evidence type="ECO:0000256" key="7">
    <source>
        <dbReference type="RuleBase" id="RU363032"/>
    </source>
</evidence>
<keyword evidence="4 7" id="KW-0812">Transmembrane</keyword>
<keyword evidence="5 7" id="KW-1133">Transmembrane helix</keyword>
<keyword evidence="3" id="KW-1003">Cell membrane</keyword>
<evidence type="ECO:0000259" key="8">
    <source>
        <dbReference type="PROSITE" id="PS50928"/>
    </source>
</evidence>
<dbReference type="STRING" id="1682113.A7U43_10325"/>
<dbReference type="InterPro" id="IPR045621">
    <property type="entry name" value="BPD_transp_1_N"/>
</dbReference>
<dbReference type="CDD" id="cd06261">
    <property type="entry name" value="TM_PBP2"/>
    <property type="match status" value="1"/>
</dbReference>
<dbReference type="SUPFAM" id="SSF161098">
    <property type="entry name" value="MetI-like"/>
    <property type="match status" value="1"/>
</dbReference>
<keyword evidence="2 7" id="KW-0813">Transport</keyword>
<feature type="transmembrane region" description="Helical" evidence="7">
    <location>
        <begin position="292"/>
        <end position="318"/>
    </location>
</feature>
<reference evidence="9 10" key="1">
    <citation type="submission" date="2016-05" db="EMBL/GenBank/DDBJ databases">
        <title>Complete genome sequence of a phthalic acid esters degrading Mycobacterium sp. YC-RL4.</title>
        <authorList>
            <person name="Ren L."/>
            <person name="Fan S."/>
            <person name="Ruth N."/>
            <person name="Jia Y."/>
            <person name="Wang J."/>
            <person name="Qiao C."/>
        </authorList>
    </citation>
    <scope>NUCLEOTIDE SEQUENCE [LARGE SCALE GENOMIC DNA]</scope>
    <source>
        <strain evidence="9 10">YC-RL4</strain>
    </source>
</reference>
<dbReference type="EMBL" id="CP015596">
    <property type="protein sequence ID" value="ANE79668.1"/>
    <property type="molecule type" value="Genomic_DNA"/>
</dbReference>
<feature type="domain" description="ABC transmembrane type-1" evidence="8">
    <location>
        <begin position="95"/>
        <end position="311"/>
    </location>
</feature>
<dbReference type="OrthoDB" id="147639at2"/>
<dbReference type="KEGG" id="madi:A7U43_10325"/>
<evidence type="ECO:0000313" key="10">
    <source>
        <dbReference type="Proteomes" id="UP000077143"/>
    </source>
</evidence>
<organism evidence="9 10">
    <name type="scientific">Mycobacterium adipatum</name>
    <dbReference type="NCBI Taxonomy" id="1682113"/>
    <lineage>
        <taxon>Bacteria</taxon>
        <taxon>Bacillati</taxon>
        <taxon>Actinomycetota</taxon>
        <taxon>Actinomycetes</taxon>
        <taxon>Mycobacteriales</taxon>
        <taxon>Mycobacteriaceae</taxon>
        <taxon>Mycobacterium</taxon>
    </lineage>
</organism>
<evidence type="ECO:0000256" key="3">
    <source>
        <dbReference type="ARBA" id="ARBA00022475"/>
    </source>
</evidence>
<dbReference type="GO" id="GO:0005886">
    <property type="term" value="C:plasma membrane"/>
    <property type="evidence" value="ECO:0007669"/>
    <property type="project" value="UniProtKB-SubCell"/>
</dbReference>
<dbReference type="Pfam" id="PF00528">
    <property type="entry name" value="BPD_transp_1"/>
    <property type="match status" value="1"/>
</dbReference>
<evidence type="ECO:0000313" key="9">
    <source>
        <dbReference type="EMBL" id="ANE79668.1"/>
    </source>
</evidence>
<evidence type="ECO:0000256" key="1">
    <source>
        <dbReference type="ARBA" id="ARBA00004651"/>
    </source>
</evidence>
<proteinExistence type="inferred from homology"/>
<dbReference type="GO" id="GO:0055085">
    <property type="term" value="P:transmembrane transport"/>
    <property type="evidence" value="ECO:0007669"/>
    <property type="project" value="InterPro"/>
</dbReference>
<feature type="transmembrane region" description="Helical" evidence="7">
    <location>
        <begin position="189"/>
        <end position="207"/>
    </location>
</feature>